<keyword evidence="4" id="KW-1185">Reference proteome</keyword>
<feature type="coiled-coil region" evidence="1">
    <location>
        <begin position="313"/>
        <end position="375"/>
    </location>
</feature>
<dbReference type="GeneID" id="17262008"/>
<evidence type="ECO:0008006" key="5">
    <source>
        <dbReference type="Google" id="ProtNLM"/>
    </source>
</evidence>
<evidence type="ECO:0000256" key="2">
    <source>
        <dbReference type="SAM" id="MobiDB-lite"/>
    </source>
</evidence>
<feature type="region of interest" description="Disordered" evidence="2">
    <location>
        <begin position="633"/>
        <end position="659"/>
    </location>
</feature>
<dbReference type="Proteomes" id="UP000013827">
    <property type="component" value="Unassembled WGS sequence"/>
</dbReference>
<dbReference type="GO" id="GO:0005737">
    <property type="term" value="C:cytoplasm"/>
    <property type="evidence" value="ECO:0007669"/>
    <property type="project" value="TreeGrafter"/>
</dbReference>
<sequence>MGEPLRTVVRVKRAEAGYEGRDAGAGSLFIAGNALELAPPDRGDGVRHSYGAIYDSFASDQDLCEVEVRPLAASLATGLNAAVLVAGHCRSGREALFGAIAARAVEGIFEAMRQRLQAGDQAGGLTFTLTARYAFIPAASTVTTATLELRQEHKGRSAAPDRRRSSSEEASGGGGGGGDADLVSSLLLADVETNALGDGLASGLRQLLSGPGSAHAAHSGPALLLRDAVGGNCKTVLLGTVAPEDFAESCATLQLVAQGAGFVNFPLVNDAHHRWVSLQLQEQLSAAEGRLQHGVDLLEEDRRALPNQLHGAAARLQALVDQMQQDAKGAAGEKQKLMAEVLELRTQYNGATGEVVALKEEVVATKQEKLALSKELVATQLSANEESAAQAEQIFSLEQEAIASADLLAQLQERAASLEADRDGKANALAELETTAETARLEAVSSQAQASSARAEALEAREREDDLALQLLNMSNASATAESRLADAAAQLEAAEREATAQRSRAQDAISEAEAARGEALKLAEEVSSLNVVMERQALSLQQDRLALQRTAVEAAEAQLERSQQAEARADRESHALGEERAAREAAVAEYEAEMGEARARETALRRALADQAAQLVAATRHLELLGGEGSVQWQKPSRHAPWPEQSRMQFDESGSHEAPAKPVYLREKPMACGVALNLRCVSTGSEQSGPQRYGPQSHRASGTTASASGIAHTPPSAHLAGHAASAASPAAPCRFGAAKCHAPPVSTGVAAPGCGGRGESRWQYCE</sequence>
<keyword evidence="1" id="KW-0175">Coiled coil</keyword>
<accession>A0A0D3IX74</accession>
<dbReference type="InterPro" id="IPR027417">
    <property type="entry name" value="P-loop_NTPase"/>
</dbReference>
<reference evidence="4" key="1">
    <citation type="journal article" date="2013" name="Nature">
        <title>Pan genome of the phytoplankton Emiliania underpins its global distribution.</title>
        <authorList>
            <person name="Read B.A."/>
            <person name="Kegel J."/>
            <person name="Klute M.J."/>
            <person name="Kuo A."/>
            <person name="Lefebvre S.C."/>
            <person name="Maumus F."/>
            <person name="Mayer C."/>
            <person name="Miller J."/>
            <person name="Monier A."/>
            <person name="Salamov A."/>
            <person name="Young J."/>
            <person name="Aguilar M."/>
            <person name="Claverie J.M."/>
            <person name="Frickenhaus S."/>
            <person name="Gonzalez K."/>
            <person name="Herman E.K."/>
            <person name="Lin Y.C."/>
            <person name="Napier J."/>
            <person name="Ogata H."/>
            <person name="Sarno A.F."/>
            <person name="Shmutz J."/>
            <person name="Schroeder D."/>
            <person name="de Vargas C."/>
            <person name="Verret F."/>
            <person name="von Dassow P."/>
            <person name="Valentin K."/>
            <person name="Van de Peer Y."/>
            <person name="Wheeler G."/>
            <person name="Dacks J.B."/>
            <person name="Delwiche C.F."/>
            <person name="Dyhrman S.T."/>
            <person name="Glockner G."/>
            <person name="John U."/>
            <person name="Richards T."/>
            <person name="Worden A.Z."/>
            <person name="Zhang X."/>
            <person name="Grigoriev I.V."/>
            <person name="Allen A.E."/>
            <person name="Bidle K."/>
            <person name="Borodovsky M."/>
            <person name="Bowler C."/>
            <person name="Brownlee C."/>
            <person name="Cock J.M."/>
            <person name="Elias M."/>
            <person name="Gladyshev V.N."/>
            <person name="Groth M."/>
            <person name="Guda C."/>
            <person name="Hadaegh A."/>
            <person name="Iglesias-Rodriguez M.D."/>
            <person name="Jenkins J."/>
            <person name="Jones B.M."/>
            <person name="Lawson T."/>
            <person name="Leese F."/>
            <person name="Lindquist E."/>
            <person name="Lobanov A."/>
            <person name="Lomsadze A."/>
            <person name="Malik S.B."/>
            <person name="Marsh M.E."/>
            <person name="Mackinder L."/>
            <person name="Mock T."/>
            <person name="Mueller-Roeber B."/>
            <person name="Pagarete A."/>
            <person name="Parker M."/>
            <person name="Probert I."/>
            <person name="Quesneville H."/>
            <person name="Raines C."/>
            <person name="Rensing S.A."/>
            <person name="Riano-Pachon D.M."/>
            <person name="Richier S."/>
            <person name="Rokitta S."/>
            <person name="Shiraiwa Y."/>
            <person name="Soanes D.M."/>
            <person name="van der Giezen M."/>
            <person name="Wahlund T.M."/>
            <person name="Williams B."/>
            <person name="Wilson W."/>
            <person name="Wolfe G."/>
            <person name="Wurch L.L."/>
        </authorList>
    </citation>
    <scope>NUCLEOTIDE SEQUENCE</scope>
</reference>
<feature type="compositionally biased region" description="Basic and acidic residues" evidence="2">
    <location>
        <begin position="650"/>
        <end position="659"/>
    </location>
</feature>
<organism evidence="3 4">
    <name type="scientific">Emiliania huxleyi (strain CCMP1516)</name>
    <dbReference type="NCBI Taxonomy" id="280463"/>
    <lineage>
        <taxon>Eukaryota</taxon>
        <taxon>Haptista</taxon>
        <taxon>Haptophyta</taxon>
        <taxon>Prymnesiophyceae</taxon>
        <taxon>Isochrysidales</taxon>
        <taxon>Noelaerhabdaceae</taxon>
        <taxon>Emiliania</taxon>
    </lineage>
</organism>
<feature type="compositionally biased region" description="Low complexity" evidence="2">
    <location>
        <begin position="701"/>
        <end position="724"/>
    </location>
</feature>
<reference evidence="3" key="2">
    <citation type="submission" date="2024-10" db="UniProtKB">
        <authorList>
            <consortium name="EnsemblProtists"/>
        </authorList>
    </citation>
    <scope>IDENTIFICATION</scope>
</reference>
<evidence type="ECO:0000256" key="1">
    <source>
        <dbReference type="SAM" id="Coils"/>
    </source>
</evidence>
<evidence type="ECO:0000313" key="3">
    <source>
        <dbReference type="EnsemblProtists" id="EOD15859"/>
    </source>
</evidence>
<dbReference type="KEGG" id="ehx:EMIHUDRAFT_119213"/>
<feature type="region of interest" description="Disordered" evidence="2">
    <location>
        <begin position="147"/>
        <end position="178"/>
    </location>
</feature>
<dbReference type="HOGENOM" id="CLU_364274_0_0_1"/>
<dbReference type="PaxDb" id="2903-EOD15859"/>
<dbReference type="SUPFAM" id="SSF52540">
    <property type="entry name" value="P-loop containing nucleoside triphosphate hydrolases"/>
    <property type="match status" value="1"/>
</dbReference>
<feature type="region of interest" description="Disordered" evidence="2">
    <location>
        <begin position="685"/>
        <end position="724"/>
    </location>
</feature>
<dbReference type="AlphaFoldDB" id="A0A0D3IX74"/>
<dbReference type="InterPro" id="IPR039873">
    <property type="entry name" value="CCDC78"/>
</dbReference>
<proteinExistence type="predicted"/>
<feature type="coiled-coil region" evidence="1">
    <location>
        <begin position="408"/>
        <end position="608"/>
    </location>
</feature>
<protein>
    <recommendedName>
        <fullName evidence="5">Kinesin motor domain-containing protein</fullName>
    </recommendedName>
</protein>
<feature type="compositionally biased region" description="Basic and acidic residues" evidence="2">
    <location>
        <begin position="149"/>
        <end position="167"/>
    </location>
</feature>
<dbReference type="EnsemblProtists" id="EOD15859">
    <property type="protein sequence ID" value="EOD15859"/>
    <property type="gene ID" value="EMIHUDRAFT_119213"/>
</dbReference>
<dbReference type="RefSeq" id="XP_005768288.1">
    <property type="nucleotide sequence ID" value="XM_005768231.1"/>
</dbReference>
<evidence type="ECO:0000313" key="4">
    <source>
        <dbReference type="Proteomes" id="UP000013827"/>
    </source>
</evidence>
<dbReference type="PANTHER" id="PTHR22106">
    <property type="entry name" value="COILED-COIL DOMAIN-CONTAINING PROTEIN 78"/>
    <property type="match status" value="1"/>
</dbReference>
<dbReference type="STRING" id="2903.R1E4K2"/>
<dbReference type="PANTHER" id="PTHR22106:SF5">
    <property type="entry name" value="COILED-COIL DOMAIN-CONTAINING PROTEIN 78"/>
    <property type="match status" value="1"/>
</dbReference>
<name>A0A0D3IX74_EMIH1</name>